<keyword evidence="3" id="KW-0106">Calcium</keyword>
<dbReference type="InterPro" id="IPR050557">
    <property type="entry name" value="RTX_toxin/Mannuronan_C5-epim"/>
</dbReference>
<dbReference type="PRINTS" id="PR00313">
    <property type="entry name" value="CABNDNGRPT"/>
</dbReference>
<dbReference type="PANTHER" id="PTHR38340">
    <property type="entry name" value="S-LAYER PROTEIN"/>
    <property type="match status" value="1"/>
</dbReference>
<dbReference type="GO" id="GO:0005509">
    <property type="term" value="F:calcium ion binding"/>
    <property type="evidence" value="ECO:0007669"/>
    <property type="project" value="InterPro"/>
</dbReference>
<dbReference type="SUPFAM" id="SSF51120">
    <property type="entry name" value="beta-Roll"/>
    <property type="match status" value="2"/>
</dbReference>
<dbReference type="PANTHER" id="PTHR38340:SF1">
    <property type="entry name" value="S-LAYER PROTEIN"/>
    <property type="match status" value="1"/>
</dbReference>
<gene>
    <name evidence="4" type="ORF">VZ94_04635</name>
</gene>
<sequence>AIEGGALIDHLYGGESNDTLTGNDGNDYLEGGLGDDTYIINEADGVDTLLDIDGQGSILYKGEQLDGGLKIAENTWVSADHLTTYTLSGDTLFINENIQIQGFTKGDLGIDLPNTELPKSISYYATEESEFLYSEDERESASSYSTAVGEGVNGIPKYPVSIWYTEGYRYHALPDFTAYYYGLGGNDYMGFDIGNDCGFGGEGNDFMVSYNGGKDSYYGGDGNDFIQLYDPNDKLFHDPSAIIAPDNGTYTDGGAGDDIITITRHYVPGVTFAGENTAYLLGQHDIFDYILQDISEAELISFYANASREQKATIPFAGGFFPELKTSFWQNDVLFCEDTSGALYLFPTFEFSTPTFTANLHTYSLDGNYTFHLMMVYWSAEDNHDTSSHTLFGGEGNDFIEGGVWQ</sequence>
<reference evidence="5" key="1">
    <citation type="submission" date="2015-03" db="EMBL/GenBank/DDBJ databases">
        <title>Draft genome sequence of a novel methanotroph (Sn10-6) isolated from flooded ricefield rhizosphere in India.</title>
        <authorList>
            <person name="Pandit P.S."/>
            <person name="Pore S.D."/>
            <person name="Arora P."/>
            <person name="Kapse N.G."/>
            <person name="Dhakephalkar P.K."/>
            <person name="Rahalkar M.C."/>
        </authorList>
    </citation>
    <scope>NUCLEOTIDE SEQUENCE [LARGE SCALE GENOMIC DNA]</scope>
    <source>
        <strain evidence="5">Sn10-6</strain>
    </source>
</reference>
<keyword evidence="5" id="KW-1185">Reference proteome</keyword>
<dbReference type="GO" id="GO:0005576">
    <property type="term" value="C:extracellular region"/>
    <property type="evidence" value="ECO:0007669"/>
    <property type="project" value="UniProtKB-SubCell"/>
</dbReference>
<dbReference type="AlphaFoldDB" id="A0A0F3IL48"/>
<dbReference type="Gene3D" id="2.150.10.10">
    <property type="entry name" value="Serralysin-like metalloprotease, C-terminal"/>
    <property type="match status" value="2"/>
</dbReference>
<comment type="subcellular location">
    <subcellularLocation>
        <location evidence="1">Secreted</location>
    </subcellularLocation>
</comment>
<comment type="caution">
    <text evidence="4">The sequence shown here is derived from an EMBL/GenBank/DDBJ whole genome shotgun (WGS) entry which is preliminary data.</text>
</comment>
<evidence type="ECO:0000313" key="5">
    <source>
        <dbReference type="Proteomes" id="UP000033684"/>
    </source>
</evidence>
<proteinExistence type="predicted"/>
<dbReference type="PROSITE" id="PS00330">
    <property type="entry name" value="HEMOLYSIN_CALCIUM"/>
    <property type="match status" value="1"/>
</dbReference>
<organism evidence="4 5">
    <name type="scientific">Methylocucumis oryzae</name>
    <dbReference type="NCBI Taxonomy" id="1632867"/>
    <lineage>
        <taxon>Bacteria</taxon>
        <taxon>Pseudomonadati</taxon>
        <taxon>Pseudomonadota</taxon>
        <taxon>Gammaproteobacteria</taxon>
        <taxon>Methylococcales</taxon>
        <taxon>Methylococcaceae</taxon>
        <taxon>Methylocucumis</taxon>
    </lineage>
</organism>
<feature type="non-terminal residue" evidence="4">
    <location>
        <position position="1"/>
    </location>
</feature>
<dbReference type="EMBL" id="LAJX01000037">
    <property type="protein sequence ID" value="KJV07465.1"/>
    <property type="molecule type" value="Genomic_DNA"/>
</dbReference>
<keyword evidence="2" id="KW-0964">Secreted</keyword>
<accession>A0A0F3IL48</accession>
<evidence type="ECO:0000256" key="1">
    <source>
        <dbReference type="ARBA" id="ARBA00004613"/>
    </source>
</evidence>
<evidence type="ECO:0000313" key="4">
    <source>
        <dbReference type="EMBL" id="KJV07465.1"/>
    </source>
</evidence>
<dbReference type="InterPro" id="IPR001343">
    <property type="entry name" value="Hemolysn_Ca-bd"/>
</dbReference>
<dbReference type="Pfam" id="PF00353">
    <property type="entry name" value="HemolysinCabind"/>
    <property type="match status" value="3"/>
</dbReference>
<evidence type="ECO:0008006" key="6">
    <source>
        <dbReference type="Google" id="ProtNLM"/>
    </source>
</evidence>
<dbReference type="InterPro" id="IPR011049">
    <property type="entry name" value="Serralysin-like_metalloprot_C"/>
</dbReference>
<name>A0A0F3IL48_9GAMM</name>
<evidence type="ECO:0000256" key="3">
    <source>
        <dbReference type="ARBA" id="ARBA00022837"/>
    </source>
</evidence>
<evidence type="ECO:0000256" key="2">
    <source>
        <dbReference type="ARBA" id="ARBA00022525"/>
    </source>
</evidence>
<reference evidence="4 5" key="2">
    <citation type="journal article" date="2016" name="Microb. Ecol.">
        <title>Genome Characteristics of a Novel Type I Methanotroph (Sn10-6) Isolated from a Flooded Indian Rice Field.</title>
        <authorList>
            <person name="Rahalkar M.C."/>
            <person name="Pandit P.S."/>
            <person name="Dhakephalkar P.K."/>
            <person name="Pore S."/>
            <person name="Arora P."/>
            <person name="Kapse N."/>
        </authorList>
    </citation>
    <scope>NUCLEOTIDE SEQUENCE [LARGE SCALE GENOMIC DNA]</scope>
    <source>
        <strain evidence="4 5">Sn10-6</strain>
    </source>
</reference>
<dbReference type="InterPro" id="IPR018511">
    <property type="entry name" value="Hemolysin-typ_Ca-bd_CS"/>
</dbReference>
<dbReference type="Proteomes" id="UP000033684">
    <property type="component" value="Unassembled WGS sequence"/>
</dbReference>
<protein>
    <recommendedName>
        <fullName evidence="6">Calcium-binding protein</fullName>
    </recommendedName>
</protein>